<keyword evidence="1" id="KW-1133">Transmembrane helix</keyword>
<dbReference type="AlphaFoldDB" id="A0A146G8X4"/>
<feature type="transmembrane region" description="Helical" evidence="1">
    <location>
        <begin position="54"/>
        <end position="75"/>
    </location>
</feature>
<feature type="transmembrane region" description="Helical" evidence="1">
    <location>
        <begin position="248"/>
        <end position="276"/>
    </location>
</feature>
<dbReference type="Proteomes" id="UP000076023">
    <property type="component" value="Unassembled WGS sequence"/>
</dbReference>
<dbReference type="PANTHER" id="PTHR43471:SF10">
    <property type="entry name" value="SLL1107 PROTEIN"/>
    <property type="match status" value="1"/>
</dbReference>
<comment type="caution">
    <text evidence="2">The sequence shown here is derived from an EMBL/GenBank/DDBJ whole genome shotgun (WGS) entry which is preliminary data.</text>
</comment>
<name>A0A146G8X4_TERSA</name>
<evidence type="ECO:0000313" key="3">
    <source>
        <dbReference type="Proteomes" id="UP000076023"/>
    </source>
</evidence>
<sequence length="286" mass="31404">MLNSVLPIAKNTLTDLIRQKVFNILLVFALCAIGSSIFMAKLTFQEEFQMLKDVCLGAMSIFTSLLAILATAGFLPKDLEDRTIYTLLSKPVPRYAYLMGKLLGIISLLFIFTVLMSVVFCVVLWTREQTVLAETRNATAGMSAEEIKAALKQITDATFNLNLLPGIAIIFIKSALLASMTLLISTFATSQLFTVMAAAAVYFIGHLQATAREAWVGDVTTQWWSKILVAIVALLFPDLQAFNLTDDVIAGAAIPLGIFFQTFGLGVFYVMIYYAVSAFIFSGREL</sequence>
<keyword evidence="1" id="KW-0812">Transmembrane</keyword>
<proteinExistence type="predicted"/>
<dbReference type="EMBL" id="BDCO01000002">
    <property type="protein sequence ID" value="GAT34135.1"/>
    <property type="molecule type" value="Genomic_DNA"/>
</dbReference>
<feature type="transmembrane region" description="Helical" evidence="1">
    <location>
        <begin position="20"/>
        <end position="42"/>
    </location>
</feature>
<dbReference type="OrthoDB" id="9810558at2"/>
<feature type="transmembrane region" description="Helical" evidence="1">
    <location>
        <begin position="95"/>
        <end position="126"/>
    </location>
</feature>
<evidence type="ECO:0000313" key="2">
    <source>
        <dbReference type="EMBL" id="GAT34135.1"/>
    </source>
</evidence>
<protein>
    <submittedName>
        <fullName evidence="2">ABC-2 family transporter protein</fullName>
    </submittedName>
</protein>
<feature type="transmembrane region" description="Helical" evidence="1">
    <location>
        <begin position="190"/>
        <end position="211"/>
    </location>
</feature>
<dbReference type="GO" id="GO:0140359">
    <property type="term" value="F:ABC-type transporter activity"/>
    <property type="evidence" value="ECO:0007669"/>
    <property type="project" value="InterPro"/>
</dbReference>
<evidence type="ECO:0000256" key="1">
    <source>
        <dbReference type="SAM" id="Phobius"/>
    </source>
</evidence>
<keyword evidence="3" id="KW-1185">Reference proteome</keyword>
<feature type="transmembrane region" description="Helical" evidence="1">
    <location>
        <begin position="223"/>
        <end position="242"/>
    </location>
</feature>
<dbReference type="RefSeq" id="WP_075079796.1">
    <property type="nucleotide sequence ID" value="NZ_BDCO01000002.1"/>
</dbReference>
<dbReference type="GO" id="GO:0005886">
    <property type="term" value="C:plasma membrane"/>
    <property type="evidence" value="ECO:0007669"/>
    <property type="project" value="UniProtKB-SubCell"/>
</dbReference>
<reference evidence="3" key="1">
    <citation type="journal article" date="2017" name="Genome Announc.">
        <title>Draft Genome Sequence of Terrimicrobium sacchariphilum NM-5T, a Facultative Anaerobic Soil Bacterium of the Class Spartobacteria.</title>
        <authorList>
            <person name="Qiu Y.L."/>
            <person name="Tourlousse D.M."/>
            <person name="Matsuura N."/>
            <person name="Ohashi A."/>
            <person name="Sekiguchi Y."/>
        </authorList>
    </citation>
    <scope>NUCLEOTIDE SEQUENCE [LARGE SCALE GENOMIC DNA]</scope>
    <source>
        <strain evidence="3">NM-5</strain>
    </source>
</reference>
<dbReference type="InParanoid" id="A0A146G8X4"/>
<dbReference type="PANTHER" id="PTHR43471">
    <property type="entry name" value="ABC TRANSPORTER PERMEASE"/>
    <property type="match status" value="1"/>
</dbReference>
<dbReference type="STRING" id="690879.TSACC_22559"/>
<keyword evidence="1" id="KW-0472">Membrane</keyword>
<accession>A0A146G8X4</accession>
<dbReference type="Pfam" id="PF12679">
    <property type="entry name" value="ABC2_membrane_2"/>
    <property type="match status" value="1"/>
</dbReference>
<organism evidence="2 3">
    <name type="scientific">Terrimicrobium sacchariphilum</name>
    <dbReference type="NCBI Taxonomy" id="690879"/>
    <lineage>
        <taxon>Bacteria</taxon>
        <taxon>Pseudomonadati</taxon>
        <taxon>Verrucomicrobiota</taxon>
        <taxon>Terrimicrobiia</taxon>
        <taxon>Terrimicrobiales</taxon>
        <taxon>Terrimicrobiaceae</taxon>
        <taxon>Terrimicrobium</taxon>
    </lineage>
</organism>
<gene>
    <name evidence="2" type="ORF">TSACC_22559</name>
</gene>
<feature type="transmembrane region" description="Helical" evidence="1">
    <location>
        <begin position="161"/>
        <end position="184"/>
    </location>
</feature>